<keyword evidence="2" id="KW-0092">Biotin</keyword>
<evidence type="ECO:0000313" key="5">
    <source>
        <dbReference type="Proteomes" id="UP000198290"/>
    </source>
</evidence>
<evidence type="ECO:0000313" key="4">
    <source>
        <dbReference type="EMBL" id="BBF85850.1"/>
    </source>
</evidence>
<evidence type="ECO:0000256" key="1">
    <source>
        <dbReference type="ARBA" id="ARBA00003761"/>
    </source>
</evidence>
<dbReference type="PRINTS" id="PR01071">
    <property type="entry name" value="ACOABIOTINCC"/>
</dbReference>
<dbReference type="SUPFAM" id="SSF51230">
    <property type="entry name" value="Single hybrid motif"/>
    <property type="match status" value="1"/>
</dbReference>
<dbReference type="CDD" id="cd06850">
    <property type="entry name" value="biotinyl_domain"/>
    <property type="match status" value="1"/>
</dbReference>
<dbReference type="InterPro" id="IPR011053">
    <property type="entry name" value="Single_hybrid_motif"/>
</dbReference>
<dbReference type="OrthoDB" id="5297413at2"/>
<dbReference type="STRING" id="332411.VI06_01790"/>
<dbReference type="InterPro" id="IPR000089">
    <property type="entry name" value="Biotin_lipoyl"/>
</dbReference>
<keyword evidence="2" id="KW-0275">Fatty acid biosynthesis</keyword>
<reference evidence="4 5" key="2">
    <citation type="journal article" date="2017" name="Genome Announc.">
        <title>Draft genome sequence of Aquitalea magnusonii strain H3, a plant growth-promoting bacterium of duckweed Lemna minor.</title>
        <authorList>
            <person name="Ishizawa H."/>
            <person name="Kuroda M."/>
            <person name="Ike M."/>
        </authorList>
    </citation>
    <scope>NUCLEOTIDE SEQUENCE [LARGE SCALE GENOMIC DNA]</scope>
    <source>
        <strain evidence="4 5">H3</strain>
    </source>
</reference>
<dbReference type="Pfam" id="PF00364">
    <property type="entry name" value="Biotin_lipoyl"/>
    <property type="match status" value="1"/>
</dbReference>
<dbReference type="NCBIfam" id="NF005457">
    <property type="entry name" value="PRK07051.1"/>
    <property type="match status" value="1"/>
</dbReference>
<dbReference type="RefSeq" id="WP_089086270.1">
    <property type="nucleotide sequence ID" value="NZ_AP018823.1"/>
</dbReference>
<organism evidence="4 5">
    <name type="scientific">Aquitalea magnusonii</name>
    <dbReference type="NCBI Taxonomy" id="332411"/>
    <lineage>
        <taxon>Bacteria</taxon>
        <taxon>Pseudomonadati</taxon>
        <taxon>Pseudomonadota</taxon>
        <taxon>Betaproteobacteria</taxon>
        <taxon>Neisseriales</taxon>
        <taxon>Chromobacteriaceae</taxon>
        <taxon>Aquitalea</taxon>
    </lineage>
</organism>
<protein>
    <recommendedName>
        <fullName evidence="2">Biotin carboxyl carrier protein of acetyl-CoA carboxylase</fullName>
    </recommendedName>
</protein>
<dbReference type="InterPro" id="IPR001249">
    <property type="entry name" value="AcCoA_biotinCC"/>
</dbReference>
<proteinExistence type="predicted"/>
<dbReference type="KEGG" id="amah:DLM_2235"/>
<dbReference type="GO" id="GO:0009317">
    <property type="term" value="C:acetyl-CoA carboxylase complex"/>
    <property type="evidence" value="ECO:0007669"/>
    <property type="project" value="InterPro"/>
</dbReference>
<dbReference type="Proteomes" id="UP000198290">
    <property type="component" value="Chromosome"/>
</dbReference>
<name>A0A3G9GDA5_9NEIS</name>
<evidence type="ECO:0000256" key="2">
    <source>
        <dbReference type="RuleBase" id="RU364072"/>
    </source>
</evidence>
<reference evidence="5" key="1">
    <citation type="journal article" date="2017" name="Biotechnol. Biofuels">
        <title>Evaluation of environmental bacterial communities as a factor affecting the growth of duckweed Lemna minor.</title>
        <authorList>
            <person name="Ishizawa H."/>
            <person name="Kuroda M."/>
            <person name="Morikawa M."/>
            <person name="Ike M."/>
        </authorList>
    </citation>
    <scope>NUCLEOTIDE SEQUENCE [LARGE SCALE GENOMIC DNA]</scope>
    <source>
        <strain evidence="5">H3</strain>
    </source>
</reference>
<gene>
    <name evidence="4" type="ORF">DLM_2235</name>
</gene>
<dbReference type="Gene3D" id="2.40.50.100">
    <property type="match status" value="1"/>
</dbReference>
<reference evidence="5" key="3">
    <citation type="journal article" date="2017" name="Plant Physiol. Biochem.">
        <title>Differential oxidative and antioxidative response of duckweed Lemna minor toward plant growth promoting/inhibiting bacteria.</title>
        <authorList>
            <person name="Ishizawa H."/>
            <person name="Kuroda M."/>
            <person name="Morikawa M."/>
            <person name="Ike M."/>
        </authorList>
    </citation>
    <scope>NUCLEOTIDE SEQUENCE [LARGE SCALE GENOMIC DNA]</scope>
    <source>
        <strain evidence="5">H3</strain>
    </source>
</reference>
<keyword evidence="2" id="KW-0444">Lipid biosynthesis</keyword>
<dbReference type="GO" id="GO:0006633">
    <property type="term" value="P:fatty acid biosynthetic process"/>
    <property type="evidence" value="ECO:0007669"/>
    <property type="project" value="UniProtKB-UniPathway"/>
</dbReference>
<comment type="function">
    <text evidence="1 2">This protein is a component of the acetyl coenzyme A carboxylase complex; first, biotin carboxylase catalyzes the carboxylation of the carrier protein and then the transcarboxylase transfers the carboxyl group to form malonyl-CoA.</text>
</comment>
<dbReference type="UniPathway" id="UPA00094"/>
<keyword evidence="5" id="KW-1185">Reference proteome</keyword>
<feature type="domain" description="Lipoyl-binding" evidence="3">
    <location>
        <begin position="6"/>
        <end position="77"/>
    </location>
</feature>
<dbReference type="AlphaFoldDB" id="A0A3G9GDA5"/>
<evidence type="ECO:0000259" key="3">
    <source>
        <dbReference type="Pfam" id="PF00364"/>
    </source>
</evidence>
<dbReference type="EMBL" id="AP018823">
    <property type="protein sequence ID" value="BBF85850.1"/>
    <property type="molecule type" value="Genomic_DNA"/>
</dbReference>
<dbReference type="GO" id="GO:0003989">
    <property type="term" value="F:acetyl-CoA carboxylase activity"/>
    <property type="evidence" value="ECO:0007669"/>
    <property type="project" value="InterPro"/>
</dbReference>
<sequence length="80" mass="8688">MTEHLILAPLPGTFYRRPAPDAAPYVEEGKLVAADTVIACIEVMKQFNELTAQHSGHLQTFLLEDGDAVDIGQPVARVVT</sequence>
<comment type="pathway">
    <text evidence="2">Lipid metabolism; fatty acid biosynthesis.</text>
</comment>
<keyword evidence="2" id="KW-0276">Fatty acid metabolism</keyword>
<keyword evidence="2" id="KW-0443">Lipid metabolism</keyword>
<accession>A0A3G9GDA5</accession>